<organism evidence="3 4">
    <name type="scientific">Pristionchus pacificus</name>
    <name type="common">Parasitic nematode worm</name>
    <dbReference type="NCBI Taxonomy" id="54126"/>
    <lineage>
        <taxon>Eukaryota</taxon>
        <taxon>Metazoa</taxon>
        <taxon>Ecdysozoa</taxon>
        <taxon>Nematoda</taxon>
        <taxon>Chromadorea</taxon>
        <taxon>Rhabditida</taxon>
        <taxon>Rhabditina</taxon>
        <taxon>Diplogasteromorpha</taxon>
        <taxon>Diplogasteroidea</taxon>
        <taxon>Neodiplogasteridae</taxon>
        <taxon>Pristionchus</taxon>
    </lineage>
</organism>
<feature type="signal peptide" evidence="2">
    <location>
        <begin position="1"/>
        <end position="21"/>
    </location>
</feature>
<dbReference type="AlphaFoldDB" id="A0A2A6B7X3"/>
<feature type="compositionally biased region" description="Gly residues" evidence="1">
    <location>
        <begin position="74"/>
        <end position="84"/>
    </location>
</feature>
<sequence>MRCLPLLVCFFLLVCVDQVSARGSNKKPKEEPRPSCAVGDSKGSKDVKAKLDKLIGAASSSKASASKAQEGPRTKGGIGVGKSSGNGEAKLPELPSIDPETAAPAKNAAASTPVVPAIAAETTTAPVTTAPTSTEAETTTTVPDTTTTTAAATTTTEEEETTTAPTTTADEDTTTTTLKPLQDAEKVISRIPPGFPPTPETDEESDSGAAGTGPTFEPLEDFAFSQQPHFIRALSPSGCEERENTIHYRITLAKW</sequence>
<evidence type="ECO:0000256" key="2">
    <source>
        <dbReference type="SAM" id="SignalP"/>
    </source>
</evidence>
<evidence type="ECO:0000256" key="1">
    <source>
        <dbReference type="SAM" id="MobiDB-lite"/>
    </source>
</evidence>
<gene>
    <name evidence="3" type="primary">WBGene00204544</name>
</gene>
<proteinExistence type="predicted"/>
<reference evidence="4" key="1">
    <citation type="journal article" date="2008" name="Nat. Genet.">
        <title>The Pristionchus pacificus genome provides a unique perspective on nematode lifestyle and parasitism.</title>
        <authorList>
            <person name="Dieterich C."/>
            <person name="Clifton S.W."/>
            <person name="Schuster L.N."/>
            <person name="Chinwalla A."/>
            <person name="Delehaunty K."/>
            <person name="Dinkelacker I."/>
            <person name="Fulton L."/>
            <person name="Fulton R."/>
            <person name="Godfrey J."/>
            <person name="Minx P."/>
            <person name="Mitreva M."/>
            <person name="Roeseler W."/>
            <person name="Tian H."/>
            <person name="Witte H."/>
            <person name="Yang S.P."/>
            <person name="Wilson R.K."/>
            <person name="Sommer R.J."/>
        </authorList>
    </citation>
    <scope>NUCLEOTIDE SEQUENCE [LARGE SCALE GENOMIC DNA]</scope>
    <source>
        <strain evidence="4">PS312</strain>
    </source>
</reference>
<reference evidence="3" key="2">
    <citation type="submission" date="2022-06" db="UniProtKB">
        <authorList>
            <consortium name="EnsemblMetazoa"/>
        </authorList>
    </citation>
    <scope>IDENTIFICATION</scope>
    <source>
        <strain evidence="3">PS312</strain>
    </source>
</reference>
<protein>
    <submittedName>
        <fullName evidence="3">Uncharacterized protein</fullName>
    </submittedName>
</protein>
<keyword evidence="4" id="KW-1185">Reference proteome</keyword>
<feature type="chain" id="PRO_5043523162" evidence="2">
    <location>
        <begin position="22"/>
        <end position="255"/>
    </location>
</feature>
<feature type="compositionally biased region" description="Low complexity" evidence="1">
    <location>
        <begin position="57"/>
        <end position="68"/>
    </location>
</feature>
<dbReference type="Proteomes" id="UP000005239">
    <property type="component" value="Unassembled WGS sequence"/>
</dbReference>
<feature type="region of interest" description="Disordered" evidence="1">
    <location>
        <begin position="22"/>
        <end position="223"/>
    </location>
</feature>
<evidence type="ECO:0000313" key="3">
    <source>
        <dbReference type="EnsemblMetazoa" id="PPA31680.1"/>
    </source>
</evidence>
<evidence type="ECO:0000313" key="4">
    <source>
        <dbReference type="Proteomes" id="UP000005239"/>
    </source>
</evidence>
<dbReference type="EnsemblMetazoa" id="PPA31680.1">
    <property type="protein sequence ID" value="PPA31680.1"/>
    <property type="gene ID" value="WBGene00204544"/>
</dbReference>
<feature type="compositionally biased region" description="Low complexity" evidence="1">
    <location>
        <begin position="102"/>
        <end position="155"/>
    </location>
</feature>
<feature type="compositionally biased region" description="Basic and acidic residues" evidence="1">
    <location>
        <begin position="42"/>
        <end position="53"/>
    </location>
</feature>
<keyword evidence="2" id="KW-0732">Signal</keyword>
<accession>A0A8R1YPC9</accession>
<accession>A0A2A6B7X3</accession>
<name>A0A2A6B7X3_PRIPA</name>